<dbReference type="EMBL" id="BGPR01021462">
    <property type="protein sequence ID" value="GBN86793.1"/>
    <property type="molecule type" value="Genomic_DNA"/>
</dbReference>
<accession>A0A4Y2SGA1</accession>
<evidence type="ECO:0000256" key="2">
    <source>
        <dbReference type="SAM" id="MobiDB-lite"/>
    </source>
</evidence>
<feature type="region of interest" description="Disordered" evidence="2">
    <location>
        <begin position="87"/>
        <end position="123"/>
    </location>
</feature>
<keyword evidence="1" id="KW-0238">DNA-binding</keyword>
<dbReference type="GO" id="GO:0001228">
    <property type="term" value="F:DNA-binding transcription activator activity, RNA polymerase II-specific"/>
    <property type="evidence" value="ECO:0007669"/>
    <property type="project" value="TreeGrafter"/>
</dbReference>
<dbReference type="GO" id="GO:0000978">
    <property type="term" value="F:RNA polymerase II cis-regulatory region sequence-specific DNA binding"/>
    <property type="evidence" value="ECO:0007669"/>
    <property type="project" value="TreeGrafter"/>
</dbReference>
<sequence length="214" mass="23617">MEPHGGGLWTMEDLDLLASDLDSSLSGLGGTGSTAFDMSDTLSAIQVIKMNKEDDDVIRGQWLRHLSFPDKGLDKVKARSAQDLSTWNFSKSSDRPTSKKPCRAHQGDSSEKEERTRENHEDPSILHAPTLCTSLSRYSLQPGFISEAKTDFQYILAAATSLGTKVGAETLTYLNQGQPYEIRLMKMHGISEMKGKLLKVSDLACAIIQLIFFC</sequence>
<keyword evidence="1" id="KW-0539">Nucleus</keyword>
<feature type="compositionally biased region" description="Basic and acidic residues" evidence="2">
    <location>
        <begin position="105"/>
        <end position="123"/>
    </location>
</feature>
<dbReference type="Proteomes" id="UP000499080">
    <property type="component" value="Unassembled WGS sequence"/>
</dbReference>
<dbReference type="PANTHER" id="PTHR11037:SF21">
    <property type="entry name" value="GEMINI, ISOFORM C"/>
    <property type="match status" value="1"/>
</dbReference>
<dbReference type="PANTHER" id="PTHR11037">
    <property type="entry name" value="TRANSCRIPTION FACTOR CP2"/>
    <property type="match status" value="1"/>
</dbReference>
<dbReference type="PROSITE" id="PS51968">
    <property type="entry name" value="GRH_CP2_DB"/>
    <property type="match status" value="1"/>
</dbReference>
<evidence type="ECO:0000313" key="4">
    <source>
        <dbReference type="EMBL" id="GBN86793.1"/>
    </source>
</evidence>
<dbReference type="Pfam" id="PF04516">
    <property type="entry name" value="CP2"/>
    <property type="match status" value="1"/>
</dbReference>
<dbReference type="InterPro" id="IPR040167">
    <property type="entry name" value="TF_CP2-like"/>
</dbReference>
<proteinExistence type="predicted"/>
<feature type="domain" description="Grh/CP2 DB" evidence="3">
    <location>
        <begin position="148"/>
        <end position="214"/>
    </location>
</feature>
<reference evidence="4 5" key="1">
    <citation type="journal article" date="2019" name="Sci. Rep.">
        <title>Orb-weaving spider Araneus ventricosus genome elucidates the spidroin gene catalogue.</title>
        <authorList>
            <person name="Kono N."/>
            <person name="Nakamura H."/>
            <person name="Ohtoshi R."/>
            <person name="Moran D.A.P."/>
            <person name="Shinohara A."/>
            <person name="Yoshida Y."/>
            <person name="Fujiwara M."/>
            <person name="Mori M."/>
            <person name="Tomita M."/>
            <person name="Arakawa K."/>
        </authorList>
    </citation>
    <scope>NUCLEOTIDE SEQUENCE [LARGE SCALE GENOMIC DNA]</scope>
</reference>
<dbReference type="InterPro" id="IPR007604">
    <property type="entry name" value="CP2"/>
</dbReference>
<keyword evidence="5" id="KW-1185">Reference proteome</keyword>
<dbReference type="OrthoDB" id="6514357at2759"/>
<protein>
    <recommendedName>
        <fullName evidence="3">Grh/CP2 DB domain-containing protein</fullName>
    </recommendedName>
</protein>
<evidence type="ECO:0000313" key="5">
    <source>
        <dbReference type="Proteomes" id="UP000499080"/>
    </source>
</evidence>
<dbReference type="AlphaFoldDB" id="A0A4Y2SGA1"/>
<evidence type="ECO:0000259" key="3">
    <source>
        <dbReference type="PROSITE" id="PS51968"/>
    </source>
</evidence>
<dbReference type="GO" id="GO:0005634">
    <property type="term" value="C:nucleus"/>
    <property type="evidence" value="ECO:0007669"/>
    <property type="project" value="UniProtKB-SubCell"/>
</dbReference>
<comment type="subcellular location">
    <subcellularLocation>
        <location evidence="1">Nucleus</location>
    </subcellularLocation>
</comment>
<organism evidence="4 5">
    <name type="scientific">Araneus ventricosus</name>
    <name type="common">Orbweaver spider</name>
    <name type="synonym">Epeira ventricosa</name>
    <dbReference type="NCBI Taxonomy" id="182803"/>
    <lineage>
        <taxon>Eukaryota</taxon>
        <taxon>Metazoa</taxon>
        <taxon>Ecdysozoa</taxon>
        <taxon>Arthropoda</taxon>
        <taxon>Chelicerata</taxon>
        <taxon>Arachnida</taxon>
        <taxon>Araneae</taxon>
        <taxon>Araneomorphae</taxon>
        <taxon>Entelegynae</taxon>
        <taxon>Araneoidea</taxon>
        <taxon>Araneidae</taxon>
        <taxon>Araneus</taxon>
    </lineage>
</organism>
<comment type="caution">
    <text evidence="4">The sequence shown here is derived from an EMBL/GenBank/DDBJ whole genome shotgun (WGS) entry which is preliminary data.</text>
</comment>
<gene>
    <name evidence="4" type="ORF">AVEN_79365_1</name>
</gene>
<name>A0A4Y2SGA1_ARAVE</name>
<evidence type="ECO:0000256" key="1">
    <source>
        <dbReference type="PROSITE-ProRule" id="PRU01313"/>
    </source>
</evidence>